<evidence type="ECO:0000313" key="2">
    <source>
        <dbReference type="EMBL" id="OYD16918.1"/>
    </source>
</evidence>
<accession>A0A235BX30</accession>
<protein>
    <recommendedName>
        <fullName evidence="1">DJ-1/PfpI domain-containing protein</fullName>
    </recommendedName>
</protein>
<dbReference type="InterPro" id="IPR029062">
    <property type="entry name" value="Class_I_gatase-like"/>
</dbReference>
<dbReference type="Gene3D" id="3.40.50.880">
    <property type="match status" value="1"/>
</dbReference>
<sequence>MVCLFFISIMSAVVPGETQYPLLGTGVVFVIAQKDFRDEEYSVPREIFEGLGAEITVASEDTTMAKGMLGLSIKPDKKLDDISLKDYDVIILVGGSGSVVFWGDGKLHVNLNEAADSGRVIGAICLAPGALAKAGILKGKRATVCGTPGAKNLLKEEGVIYTGNDVERDGNIITANGPAAAKAFADELVAAITEMKSREKENDQ</sequence>
<comment type="caution">
    <text evidence="2">The sequence shown here is derived from an EMBL/GenBank/DDBJ whole genome shotgun (WGS) entry which is preliminary data.</text>
</comment>
<dbReference type="SUPFAM" id="SSF52317">
    <property type="entry name" value="Class I glutamine amidotransferase-like"/>
    <property type="match status" value="1"/>
</dbReference>
<dbReference type="GO" id="GO:0005737">
    <property type="term" value="C:cytoplasm"/>
    <property type="evidence" value="ECO:0007669"/>
    <property type="project" value="TreeGrafter"/>
</dbReference>
<dbReference type="Pfam" id="PF01965">
    <property type="entry name" value="DJ-1_PfpI"/>
    <property type="match status" value="1"/>
</dbReference>
<dbReference type="CDD" id="cd03135">
    <property type="entry name" value="GATase1_DJ-1"/>
    <property type="match status" value="1"/>
</dbReference>
<proteinExistence type="predicted"/>
<organism evidence="2 3">
    <name type="scientific">candidate division WOR-3 bacterium JGI_Cruoil_03_44_89</name>
    <dbReference type="NCBI Taxonomy" id="1973748"/>
    <lineage>
        <taxon>Bacteria</taxon>
        <taxon>Bacteria division WOR-3</taxon>
    </lineage>
</organism>
<evidence type="ECO:0000313" key="3">
    <source>
        <dbReference type="Proteomes" id="UP000215215"/>
    </source>
</evidence>
<dbReference type="Proteomes" id="UP000215215">
    <property type="component" value="Unassembled WGS sequence"/>
</dbReference>
<reference evidence="2 3" key="1">
    <citation type="submission" date="2017-07" db="EMBL/GenBank/DDBJ databases">
        <title>Recovery of genomes from metagenomes via a dereplication, aggregation, and scoring strategy.</title>
        <authorList>
            <person name="Sieber C.M."/>
            <person name="Probst A.J."/>
            <person name="Sharrar A."/>
            <person name="Thomas B.C."/>
            <person name="Hess M."/>
            <person name="Tringe S.G."/>
            <person name="Banfield J.F."/>
        </authorList>
    </citation>
    <scope>NUCLEOTIDE SEQUENCE [LARGE SCALE GENOMIC DNA]</scope>
    <source>
        <strain evidence="2">JGI_Cruoil_03_44_89</strain>
    </source>
</reference>
<dbReference type="EMBL" id="NOZQ01000045">
    <property type="protein sequence ID" value="OYD16918.1"/>
    <property type="molecule type" value="Genomic_DNA"/>
</dbReference>
<gene>
    <name evidence="2" type="ORF">CH333_02415</name>
</gene>
<dbReference type="InterPro" id="IPR050325">
    <property type="entry name" value="Prot/Nucl_acid_deglycase"/>
</dbReference>
<dbReference type="AlphaFoldDB" id="A0A235BX30"/>
<feature type="domain" description="DJ-1/PfpI" evidence="1">
    <location>
        <begin position="28"/>
        <end position="190"/>
    </location>
</feature>
<dbReference type="PANTHER" id="PTHR48094">
    <property type="entry name" value="PROTEIN/NUCLEIC ACID DEGLYCASE DJ-1-RELATED"/>
    <property type="match status" value="1"/>
</dbReference>
<evidence type="ECO:0000259" key="1">
    <source>
        <dbReference type="Pfam" id="PF01965"/>
    </source>
</evidence>
<dbReference type="InterPro" id="IPR002818">
    <property type="entry name" value="DJ-1/PfpI"/>
</dbReference>
<name>A0A235BX30_UNCW3</name>
<dbReference type="PANTHER" id="PTHR48094:SF12">
    <property type="entry name" value="PARKINSON DISEASE PROTEIN 7 HOMOLOG"/>
    <property type="match status" value="1"/>
</dbReference>